<keyword evidence="4" id="KW-1185">Reference proteome</keyword>
<name>A0ABR3JCS3_9AGAR</name>
<dbReference type="Pfam" id="PF23562">
    <property type="entry name" value="AMP-binding_C_3"/>
    <property type="match status" value="1"/>
</dbReference>
<evidence type="ECO:0000256" key="1">
    <source>
        <dbReference type="ARBA" id="ARBA00022450"/>
    </source>
</evidence>
<dbReference type="Proteomes" id="UP001556367">
    <property type="component" value="Unassembled WGS sequence"/>
</dbReference>
<dbReference type="EMBL" id="JASNQZ010000008">
    <property type="protein sequence ID" value="KAL0953474.1"/>
    <property type="molecule type" value="Genomic_DNA"/>
</dbReference>
<evidence type="ECO:0008006" key="5">
    <source>
        <dbReference type="Google" id="ProtNLM"/>
    </source>
</evidence>
<evidence type="ECO:0000313" key="3">
    <source>
        <dbReference type="EMBL" id="KAL0953474.1"/>
    </source>
</evidence>
<dbReference type="PANTHER" id="PTHR43439">
    <property type="entry name" value="PHENYLACETATE-COENZYME A LIGASE"/>
    <property type="match status" value="1"/>
</dbReference>
<accession>A0ABR3JCS3</accession>
<dbReference type="Gene3D" id="3.40.50.12780">
    <property type="entry name" value="N-terminal domain of ligase-like"/>
    <property type="match status" value="1"/>
</dbReference>
<dbReference type="SUPFAM" id="SSF56801">
    <property type="entry name" value="Acetyl-CoA synthetase-like"/>
    <property type="match status" value="1"/>
</dbReference>
<organism evidence="3 4">
    <name type="scientific">Hohenbuehelia grisea</name>
    <dbReference type="NCBI Taxonomy" id="104357"/>
    <lineage>
        <taxon>Eukaryota</taxon>
        <taxon>Fungi</taxon>
        <taxon>Dikarya</taxon>
        <taxon>Basidiomycota</taxon>
        <taxon>Agaricomycotina</taxon>
        <taxon>Agaricomycetes</taxon>
        <taxon>Agaricomycetidae</taxon>
        <taxon>Agaricales</taxon>
        <taxon>Pleurotineae</taxon>
        <taxon>Pleurotaceae</taxon>
        <taxon>Hohenbuehelia</taxon>
    </lineage>
</organism>
<proteinExistence type="predicted"/>
<keyword evidence="1" id="KW-0596">Phosphopantetheine</keyword>
<sequence length="311" mass="33736">MAGASGVMQMLFSASAGMVIAGFKPSSPAIIATPSNVWDNLGHTKADFGFVLPPLLNIWAQDPLKVAGMAKLDGILYGGGPVASPIGDKLAHNGVALFPLFGSSEGGLMNTVFTSGLGRDWEYFSFYLLCNPAFKSLEDDDRSVELIIKSGAYHRPTRFNTDFDGAPAFATGDVLVQHPSKPRLWKFSCREDDRETLPTGTKINARALERIMMAHSAITGAVVFSSRSGIGAIIDLSKECVDKQLSVFDTQQAIRSALENVNAVTAPDVKLTIERCLFTSVDRPFAYGEKGMPRRQHAKAQYKREIDELSL</sequence>
<evidence type="ECO:0000313" key="4">
    <source>
        <dbReference type="Proteomes" id="UP001556367"/>
    </source>
</evidence>
<comment type="caution">
    <text evidence="3">The sequence shown here is derived from an EMBL/GenBank/DDBJ whole genome shotgun (WGS) entry which is preliminary data.</text>
</comment>
<dbReference type="InterPro" id="IPR042099">
    <property type="entry name" value="ANL_N_sf"/>
</dbReference>
<evidence type="ECO:0000256" key="2">
    <source>
        <dbReference type="ARBA" id="ARBA00022553"/>
    </source>
</evidence>
<gene>
    <name evidence="3" type="ORF">HGRIS_004706</name>
</gene>
<dbReference type="PANTHER" id="PTHR43439:SF2">
    <property type="entry name" value="ENZYME, PUTATIVE (JCVI)-RELATED"/>
    <property type="match status" value="1"/>
</dbReference>
<reference evidence="4" key="1">
    <citation type="submission" date="2024-06" db="EMBL/GenBank/DDBJ databases">
        <title>Multi-omics analyses provide insights into the biosynthesis of the anticancer antibiotic pleurotin in Hohenbuehelia grisea.</title>
        <authorList>
            <person name="Weaver J.A."/>
            <person name="Alberti F."/>
        </authorList>
    </citation>
    <scope>NUCLEOTIDE SEQUENCE [LARGE SCALE GENOMIC DNA]</scope>
    <source>
        <strain evidence="4">T-177</strain>
    </source>
</reference>
<keyword evidence="2" id="KW-0597">Phosphoprotein</keyword>
<dbReference type="InterPro" id="IPR051414">
    <property type="entry name" value="Adenylate-forming_Reductase"/>
</dbReference>
<protein>
    <recommendedName>
        <fullName evidence="5">AMP-dependent synthetase/ligase domain-containing protein</fullName>
    </recommendedName>
</protein>